<organism evidence="3 4">
    <name type="scientific">Nitrospira defluvii</name>
    <dbReference type="NCBI Taxonomy" id="330214"/>
    <lineage>
        <taxon>Bacteria</taxon>
        <taxon>Pseudomonadati</taxon>
        <taxon>Nitrospirota</taxon>
        <taxon>Nitrospiria</taxon>
        <taxon>Nitrospirales</taxon>
        <taxon>Nitrospiraceae</taxon>
        <taxon>Nitrospira</taxon>
    </lineage>
</organism>
<evidence type="ECO:0000259" key="2">
    <source>
        <dbReference type="Pfam" id="PF02698"/>
    </source>
</evidence>
<keyword evidence="1" id="KW-0812">Transmembrane</keyword>
<accession>A0ABM8QVQ5</accession>
<feature type="transmembrane region" description="Helical" evidence="1">
    <location>
        <begin position="16"/>
        <end position="38"/>
    </location>
</feature>
<dbReference type="InterPro" id="IPR014729">
    <property type="entry name" value="Rossmann-like_a/b/a_fold"/>
</dbReference>
<evidence type="ECO:0000313" key="3">
    <source>
        <dbReference type="EMBL" id="CAE6718009.1"/>
    </source>
</evidence>
<reference evidence="3 4" key="1">
    <citation type="submission" date="2021-02" db="EMBL/GenBank/DDBJ databases">
        <authorList>
            <person name="Han P."/>
        </authorList>
    </citation>
    <scope>NUCLEOTIDE SEQUENCE [LARGE SCALE GENOMIC DNA]</scope>
    <source>
        <strain evidence="3">Candidatus Nitrospira sp. ZN2</strain>
    </source>
</reference>
<dbReference type="Proteomes" id="UP000675880">
    <property type="component" value="Unassembled WGS sequence"/>
</dbReference>
<gene>
    <name evidence="3" type="ORF">NSPZN2_11552</name>
</gene>
<dbReference type="PANTHER" id="PTHR30336:SF4">
    <property type="entry name" value="ENVELOPE BIOGENESIS FACTOR ELYC"/>
    <property type="match status" value="1"/>
</dbReference>
<dbReference type="InterPro" id="IPR051599">
    <property type="entry name" value="Cell_Envelope_Assoc"/>
</dbReference>
<sequence length="270" mass="29648">MALTPLWYGVYKASKYVLYPLSWIVVAGLLTLLFACLPVTPRRTTRIRRFAFCTVLLLLLTATPMLATTYIGALEMRYPPFIPGSESNFDAIVVLAGGIYHKGSLRPSDEAKDASRQRTACGAELWRQGLAPTLLLTGGDATVFRTGPSEASEMKRWALHLGVPESALGLEEKSRTTYENALETKAMLGSARILLVTAAYHMPRAVGLFEKQGVVVTPVACGFEAQHRPQEAWARATLFDFIPTVNALLLTTEAVDEVIGILVYWLAGKW</sequence>
<evidence type="ECO:0000256" key="1">
    <source>
        <dbReference type="SAM" id="Phobius"/>
    </source>
</evidence>
<keyword evidence="1" id="KW-1133">Transmembrane helix</keyword>
<dbReference type="CDD" id="cd06259">
    <property type="entry name" value="YdcF-like"/>
    <property type="match status" value="1"/>
</dbReference>
<dbReference type="EMBL" id="CAJNBJ010000001">
    <property type="protein sequence ID" value="CAE6718009.1"/>
    <property type="molecule type" value="Genomic_DNA"/>
</dbReference>
<proteinExistence type="predicted"/>
<dbReference type="RefSeq" id="WP_213041276.1">
    <property type="nucleotide sequence ID" value="NZ_CAJNBJ010000001.1"/>
</dbReference>
<keyword evidence="4" id="KW-1185">Reference proteome</keyword>
<dbReference type="InterPro" id="IPR003848">
    <property type="entry name" value="DUF218"/>
</dbReference>
<feature type="domain" description="DUF218" evidence="2">
    <location>
        <begin position="90"/>
        <end position="260"/>
    </location>
</feature>
<keyword evidence="1" id="KW-0472">Membrane</keyword>
<comment type="caution">
    <text evidence="3">The sequence shown here is derived from an EMBL/GenBank/DDBJ whole genome shotgun (WGS) entry which is preliminary data.</text>
</comment>
<dbReference type="Pfam" id="PF02698">
    <property type="entry name" value="DUF218"/>
    <property type="match status" value="1"/>
</dbReference>
<protein>
    <submittedName>
        <fullName evidence="3">Envelope biogenesis factor ElyC</fullName>
    </submittedName>
</protein>
<name>A0ABM8QVQ5_9BACT</name>
<dbReference type="PANTHER" id="PTHR30336">
    <property type="entry name" value="INNER MEMBRANE PROTEIN, PROBABLE PERMEASE"/>
    <property type="match status" value="1"/>
</dbReference>
<evidence type="ECO:0000313" key="4">
    <source>
        <dbReference type="Proteomes" id="UP000675880"/>
    </source>
</evidence>
<dbReference type="Gene3D" id="3.40.50.620">
    <property type="entry name" value="HUPs"/>
    <property type="match status" value="1"/>
</dbReference>
<feature type="transmembrane region" description="Helical" evidence="1">
    <location>
        <begin position="50"/>
        <end position="73"/>
    </location>
</feature>